<dbReference type="InterPro" id="IPR004839">
    <property type="entry name" value="Aminotransferase_I/II_large"/>
</dbReference>
<organism evidence="2 3">
    <name type="scientific">Rotaria sordida</name>
    <dbReference type="NCBI Taxonomy" id="392033"/>
    <lineage>
        <taxon>Eukaryota</taxon>
        <taxon>Metazoa</taxon>
        <taxon>Spiralia</taxon>
        <taxon>Gnathifera</taxon>
        <taxon>Rotifera</taxon>
        <taxon>Eurotatoria</taxon>
        <taxon>Bdelloidea</taxon>
        <taxon>Philodinida</taxon>
        <taxon>Philodinidae</taxon>
        <taxon>Rotaria</taxon>
    </lineage>
</organism>
<dbReference type="PANTHER" id="PTHR47087">
    <property type="entry name" value="METHIONINE S-METHYLTRANSFERASE"/>
    <property type="match status" value="1"/>
</dbReference>
<reference evidence="2" key="1">
    <citation type="submission" date="2021-02" db="EMBL/GenBank/DDBJ databases">
        <authorList>
            <person name="Nowell W R."/>
        </authorList>
    </citation>
    <scope>NUCLEOTIDE SEQUENCE</scope>
</reference>
<proteinExistence type="predicted"/>
<dbReference type="CDD" id="cd00609">
    <property type="entry name" value="AAT_like"/>
    <property type="match status" value="1"/>
</dbReference>
<dbReference type="EMBL" id="CAJNOO010000043">
    <property type="protein sequence ID" value="CAF0765768.1"/>
    <property type="molecule type" value="Genomic_DNA"/>
</dbReference>
<dbReference type="AlphaFoldDB" id="A0A813QCT9"/>
<dbReference type="OrthoDB" id="10017101at2759"/>
<feature type="domain" description="Aminotransferase class I/classII large" evidence="1">
    <location>
        <begin position="725"/>
        <end position="986"/>
    </location>
</feature>
<name>A0A813QCT9_9BILA</name>
<dbReference type="InterPro" id="IPR029063">
    <property type="entry name" value="SAM-dependent_MTases_sf"/>
</dbReference>
<dbReference type="GO" id="GO:0030170">
    <property type="term" value="F:pyridoxal phosphate binding"/>
    <property type="evidence" value="ECO:0007669"/>
    <property type="project" value="InterPro"/>
</dbReference>
<dbReference type="PANTHER" id="PTHR47087:SF1">
    <property type="entry name" value="METHIONINE S-METHYLTRANSFERASE"/>
    <property type="match status" value="1"/>
</dbReference>
<dbReference type="SUPFAM" id="SSF53335">
    <property type="entry name" value="S-adenosyl-L-methionine-dependent methyltransferases"/>
    <property type="match status" value="1"/>
</dbReference>
<dbReference type="Pfam" id="PF00155">
    <property type="entry name" value="Aminotran_1_2"/>
    <property type="match status" value="1"/>
</dbReference>
<comment type="caution">
    <text evidence="2">The sequence shown here is derived from an EMBL/GenBank/DDBJ whole genome shotgun (WGS) entry which is preliminary data.</text>
</comment>
<accession>A0A813QCT9</accession>
<dbReference type="GO" id="GO:0008168">
    <property type="term" value="F:methyltransferase activity"/>
    <property type="evidence" value="ECO:0007669"/>
    <property type="project" value="InterPro"/>
</dbReference>
<dbReference type="Gene3D" id="3.40.640.10">
    <property type="entry name" value="Type I PLP-dependent aspartate aminotransferase-like (Major domain)"/>
    <property type="match status" value="1"/>
</dbReference>
<evidence type="ECO:0000313" key="2">
    <source>
        <dbReference type="EMBL" id="CAF0765768.1"/>
    </source>
</evidence>
<dbReference type="Pfam" id="PF06325">
    <property type="entry name" value="PrmA"/>
    <property type="match status" value="1"/>
</dbReference>
<protein>
    <recommendedName>
        <fullName evidence="1">Aminotransferase class I/classII large domain-containing protein</fullName>
    </recommendedName>
</protein>
<evidence type="ECO:0000259" key="1">
    <source>
        <dbReference type="Pfam" id="PF00155"/>
    </source>
</evidence>
<sequence>MFNLHTFVEQCQQSSYQAFENFKVILRLLEDKSSRREARLFLTELVNYIRERFSTVNEATIQSFHFTFLSVDISNNKDHSELINLLHFPSTFTPEEWSYTFFEGLSRYDAAEFQNKNLVELGCGNGWITIAMAKKFGPRKIFGLDINPRAIICSKINLYLNVLDDQANDVKDDLNEENLIDKIEFYESDLLGYFINKEPFHFDVIFGCIPQVLYPENFTIDEIINENQNDDLLYSYSNYCAKQGYVEDVFGLGLIAKAFEQGIDLIKSRGKLIFNMGGRPGQKILERLFERRGADIKKIWQRKVIQASDTDITPMIKIEEQSPIRFEFYMGLNSDESISAKTAKYYVDAGGQICHSLTVYECTFHNLDSIRNIFSLLKDVDYQEALHGLDLCFNDKSIAEEKIQFLSALAQKLNNMPFFPYGEIKGDIIFRERIAQYLNSYYHTSFTHQHLLIAPNIRSLISNIVNVYSASLILVDTDHAKGLRKYESKNFILLEVPQSSTLLEELIIKLKPQVVFFSFNELQSKSIECFTSLISVTEQQGTRLFVDMSAYFELSSSPKNNGILNYLSKNNLPNHVAIICGLVKNKVYSDLEDCFLLTQNENMIETLAYSGGLTYSRTPMFSQLYYSELLFDLVKFQMVNVRKNWKQAGLFKETVDFEKKFIMVRNNVLESFNHPCIKINELPITKNTIRLDKSENKLVSPKSLKTSIFESFIRQNITNEEIDALPEISTLLKSRFGINSSDKLKIHFGTGVAPLFSALIRTCMEQQGILVFPQSTYGYFYATAMYFNAPIKIISTSENNQFKVLPSELSQIINNTANCWIVLNFPLVNPTGARYGASEIEAILSVPGISNATIIIDTVFSGLEFEKSVETYRLDKLFDNGKIKYAVLGGISEEFAGAGLRFGYLVTKNELISDGINKYLNNQPHSTMLYACKKIYGLLNKQDSFLLKTLEEQRCTLKSRADRLSKTLTECGWKILPSQGGLFMIASPVSYFNKVIEVSSSSEKFSYTLNGSNIHEALFYTTGLLINNDIWTGIKGYCRFVLSVSADDFDKALLAIKKFYELV</sequence>
<dbReference type="Gene3D" id="3.40.50.150">
    <property type="entry name" value="Vaccinia Virus protein VP39"/>
    <property type="match status" value="1"/>
</dbReference>
<dbReference type="SUPFAM" id="SSF53383">
    <property type="entry name" value="PLP-dependent transferases"/>
    <property type="match status" value="1"/>
</dbReference>
<gene>
    <name evidence="2" type="ORF">RFH988_LOCUS2085</name>
</gene>
<dbReference type="CDD" id="cd02440">
    <property type="entry name" value="AdoMet_MTases"/>
    <property type="match status" value="1"/>
</dbReference>
<evidence type="ECO:0000313" key="3">
    <source>
        <dbReference type="Proteomes" id="UP000663882"/>
    </source>
</evidence>
<dbReference type="Proteomes" id="UP000663882">
    <property type="component" value="Unassembled WGS sequence"/>
</dbReference>
<dbReference type="InterPro" id="IPR015421">
    <property type="entry name" value="PyrdxlP-dep_Trfase_major"/>
</dbReference>
<dbReference type="InterPro" id="IPR015422">
    <property type="entry name" value="PyrdxlP-dep_Trfase_small"/>
</dbReference>
<dbReference type="InterPro" id="IPR015424">
    <property type="entry name" value="PyrdxlP-dep_Trfase"/>
</dbReference>
<dbReference type="Gene3D" id="3.90.1150.10">
    <property type="entry name" value="Aspartate Aminotransferase, domain 1"/>
    <property type="match status" value="1"/>
</dbReference>